<evidence type="ECO:0000313" key="8">
    <source>
        <dbReference type="EMBL" id="KAH0916396.1"/>
    </source>
</evidence>
<sequence>MAFAKAPRLSKDDIFGNRAVTRSFKFYSDDKKTDPACKVGVANKTRVPLRKKTVTVNSGATSNTNKTKVSSPLLFFCMSSMDCRIIFNYLTCKCIFVLIEKKGNSGITGQDKSSHENSEENTKVTRKVLADLSNLGGNTLRPTLSGNNTVKWKGVKCSNPQRISVGTTRSNDTSLKKPTKVNESKRVTEVGNNDINKTDHKIIKNRTLSFGSTAGGTRYIYTNRMPKNLYQFLKEQASQTRTRRRLLLIYCDNGQCLKLRFKTIGSRSRWNDWFGISYECGCFVSASKVGNKALPQLSSTRSHTWRTRKSVGSIPSDLNNQSKNNVRIRRKSIKIQTTLKTSLQNRSPLKKPPVGKSKSGSISSIPSTEEAASASSLPEEAERKGLKEDTQEGSSANEKTDPVTKVLDVTARPKSKRRKSFTSLLVTGSKFDGKNDEPEQQEKLPSIDDESNQLEVAEYVDDIYQFYWTSEALNPALGYYLSTQTKVSPVTRGILINWLIEVHFKFHLMHETLYLTMNLLDRYLSQVPVQKNEMQLIGLTALLLASKYEDYWHPRIKDLISISAESYTRQQILGMERIMLKQLKFRLNEATPYVFMLRFLKAARSNKKLEQLAFYLIELCLVEYEALKFKPSLLCASAIYVARCTLRMTPVWTPLLNNHTHYNVSQMKDCSDMILRFHKAAKTGKLRVTYDKYMSPDRSNIALLKPLDKLPL</sequence>
<dbReference type="Gene3D" id="1.10.472.10">
    <property type="entry name" value="Cyclin-like"/>
    <property type="match status" value="2"/>
</dbReference>
<feature type="compositionally biased region" description="Basic and acidic residues" evidence="5">
    <location>
        <begin position="431"/>
        <end position="446"/>
    </location>
</feature>
<dbReference type="CDD" id="cd20511">
    <property type="entry name" value="CYCLIN_AtCycB-like_rpt2"/>
    <property type="match status" value="1"/>
</dbReference>
<evidence type="ECO:0000259" key="7">
    <source>
        <dbReference type="SMART" id="SM01332"/>
    </source>
</evidence>
<evidence type="ECO:0000259" key="6">
    <source>
        <dbReference type="SMART" id="SM00385"/>
    </source>
</evidence>
<dbReference type="InterPro" id="IPR004367">
    <property type="entry name" value="Cyclin_C-dom"/>
</dbReference>
<feature type="compositionally biased region" description="Low complexity" evidence="5">
    <location>
        <begin position="352"/>
        <end position="378"/>
    </location>
</feature>
<name>A0ABQ8CH23_BRANA</name>
<keyword evidence="1" id="KW-0132">Cell division</keyword>
<gene>
    <name evidence="8" type="ORF">HID58_030842</name>
</gene>
<evidence type="ECO:0000256" key="1">
    <source>
        <dbReference type="ARBA" id="ARBA00022618"/>
    </source>
</evidence>
<comment type="caution">
    <text evidence="8">The sequence shown here is derived from an EMBL/GenBank/DDBJ whole genome shotgun (WGS) entry which is preliminary data.</text>
</comment>
<dbReference type="Pfam" id="PF00134">
    <property type="entry name" value="Cyclin_N"/>
    <property type="match status" value="1"/>
</dbReference>
<keyword evidence="3" id="KW-0131">Cell cycle</keyword>
<feature type="domain" description="Cyclin-like" evidence="6">
    <location>
        <begin position="594"/>
        <end position="676"/>
    </location>
</feature>
<evidence type="ECO:0008006" key="10">
    <source>
        <dbReference type="Google" id="ProtNLM"/>
    </source>
</evidence>
<feature type="compositionally biased region" description="Polar residues" evidence="5">
    <location>
        <begin position="316"/>
        <end position="325"/>
    </location>
</feature>
<evidence type="ECO:0000256" key="2">
    <source>
        <dbReference type="ARBA" id="ARBA00023127"/>
    </source>
</evidence>
<dbReference type="InterPro" id="IPR036915">
    <property type="entry name" value="Cyclin-like_sf"/>
</dbReference>
<accession>A0ABQ8CH23</accession>
<dbReference type="SMART" id="SM00385">
    <property type="entry name" value="CYCLIN"/>
    <property type="match status" value="2"/>
</dbReference>
<keyword evidence="9" id="KW-1185">Reference proteome</keyword>
<dbReference type="SMART" id="SM01332">
    <property type="entry name" value="Cyclin_C"/>
    <property type="match status" value="1"/>
</dbReference>
<dbReference type="CDD" id="cd20507">
    <property type="entry name" value="CYCLIN_CCNB1-like_rpt1"/>
    <property type="match status" value="1"/>
</dbReference>
<reference evidence="8 9" key="1">
    <citation type="submission" date="2021-05" db="EMBL/GenBank/DDBJ databases">
        <title>Genome Assembly of Synthetic Allotetraploid Brassica napus Reveals Homoeologous Exchanges between Subgenomes.</title>
        <authorList>
            <person name="Davis J.T."/>
        </authorList>
    </citation>
    <scope>NUCLEOTIDE SEQUENCE [LARGE SCALE GENOMIC DNA]</scope>
    <source>
        <strain evidence="9">cv. Da-Ae</strain>
        <tissue evidence="8">Seedling</tissue>
    </source>
</reference>
<dbReference type="InterPro" id="IPR048258">
    <property type="entry name" value="Cyclins_cyclin-box"/>
</dbReference>
<dbReference type="EMBL" id="JAGKQM010000008">
    <property type="protein sequence ID" value="KAH0916396.1"/>
    <property type="molecule type" value="Genomic_DNA"/>
</dbReference>
<evidence type="ECO:0000256" key="5">
    <source>
        <dbReference type="SAM" id="MobiDB-lite"/>
    </source>
</evidence>
<organism evidence="8 9">
    <name type="scientific">Brassica napus</name>
    <name type="common">Rape</name>
    <dbReference type="NCBI Taxonomy" id="3708"/>
    <lineage>
        <taxon>Eukaryota</taxon>
        <taxon>Viridiplantae</taxon>
        <taxon>Streptophyta</taxon>
        <taxon>Embryophyta</taxon>
        <taxon>Tracheophyta</taxon>
        <taxon>Spermatophyta</taxon>
        <taxon>Magnoliopsida</taxon>
        <taxon>eudicotyledons</taxon>
        <taxon>Gunneridae</taxon>
        <taxon>Pentapetalae</taxon>
        <taxon>rosids</taxon>
        <taxon>malvids</taxon>
        <taxon>Brassicales</taxon>
        <taxon>Brassicaceae</taxon>
        <taxon>Brassiceae</taxon>
        <taxon>Brassica</taxon>
    </lineage>
</organism>
<feature type="region of interest" description="Disordered" evidence="5">
    <location>
        <begin position="428"/>
        <end position="449"/>
    </location>
</feature>
<dbReference type="Proteomes" id="UP000824890">
    <property type="component" value="Unassembled WGS sequence"/>
</dbReference>
<dbReference type="InterPro" id="IPR039361">
    <property type="entry name" value="Cyclin"/>
</dbReference>
<dbReference type="PANTHER" id="PTHR10177">
    <property type="entry name" value="CYCLINS"/>
    <property type="match status" value="1"/>
</dbReference>
<keyword evidence="2 4" id="KW-0195">Cyclin</keyword>
<feature type="compositionally biased region" description="Polar residues" evidence="5">
    <location>
        <begin position="334"/>
        <end position="346"/>
    </location>
</feature>
<feature type="domain" description="Cyclin-like" evidence="6">
    <location>
        <begin position="497"/>
        <end position="581"/>
    </location>
</feature>
<feature type="compositionally biased region" description="Basic and acidic residues" evidence="5">
    <location>
        <begin position="380"/>
        <end position="390"/>
    </location>
</feature>
<evidence type="ECO:0000256" key="4">
    <source>
        <dbReference type="RuleBase" id="RU000383"/>
    </source>
</evidence>
<dbReference type="InterPro" id="IPR006671">
    <property type="entry name" value="Cyclin_N"/>
</dbReference>
<feature type="domain" description="Cyclin C-terminal" evidence="7">
    <location>
        <begin position="590"/>
        <end position="707"/>
    </location>
</feature>
<dbReference type="SUPFAM" id="SSF47954">
    <property type="entry name" value="Cyclin-like"/>
    <property type="match status" value="2"/>
</dbReference>
<evidence type="ECO:0000256" key="3">
    <source>
        <dbReference type="ARBA" id="ARBA00023306"/>
    </source>
</evidence>
<evidence type="ECO:0000313" key="9">
    <source>
        <dbReference type="Proteomes" id="UP000824890"/>
    </source>
</evidence>
<dbReference type="Pfam" id="PF02984">
    <property type="entry name" value="Cyclin_C"/>
    <property type="match status" value="1"/>
</dbReference>
<proteinExistence type="inferred from homology"/>
<dbReference type="InterPro" id="IPR013763">
    <property type="entry name" value="Cyclin-like_dom"/>
</dbReference>
<protein>
    <recommendedName>
        <fullName evidence="10">Cyclin N-terminal domain-containing protein</fullName>
    </recommendedName>
</protein>
<comment type="similarity">
    <text evidence="4">Belongs to the cyclin family.</text>
</comment>
<dbReference type="PROSITE" id="PS00292">
    <property type="entry name" value="CYCLINS"/>
    <property type="match status" value="1"/>
</dbReference>
<feature type="region of interest" description="Disordered" evidence="5">
    <location>
        <begin position="296"/>
        <end position="414"/>
    </location>
</feature>